<proteinExistence type="predicted"/>
<feature type="transmembrane region" description="Helical" evidence="2">
    <location>
        <begin position="31"/>
        <end position="51"/>
    </location>
</feature>
<keyword evidence="4" id="KW-1185">Reference proteome</keyword>
<dbReference type="Proteomes" id="UP001174136">
    <property type="component" value="Unassembled WGS sequence"/>
</dbReference>
<sequence length="100" mass="11346">MDLPEEEESDSDQDADETDQSCNLGESLRNWTLTFGVSLVALTALLGLLRLHHPDLPKDARTLLKTKVTFNIEKKCEGLYYYIGILSSFKEKLHQAFESI</sequence>
<feature type="compositionally biased region" description="Acidic residues" evidence="1">
    <location>
        <begin position="1"/>
        <end position="19"/>
    </location>
</feature>
<protein>
    <submittedName>
        <fullName evidence="3">Uncharacterized protein</fullName>
    </submittedName>
</protein>
<reference evidence="3" key="1">
    <citation type="journal article" date="2023" name="Front. Mar. Sci.">
        <title>A new Merluccius polli reference genome to investigate the effects of global change in West African waters.</title>
        <authorList>
            <person name="Mateo J.L."/>
            <person name="Blanco-Fernandez C."/>
            <person name="Garcia-Vazquez E."/>
            <person name="Machado-Schiaffino G."/>
        </authorList>
    </citation>
    <scope>NUCLEOTIDE SEQUENCE</scope>
    <source>
        <strain evidence="3">C29</strain>
        <tissue evidence="3">Fin</tissue>
    </source>
</reference>
<keyword evidence="2" id="KW-0472">Membrane</keyword>
<feature type="region of interest" description="Disordered" evidence="1">
    <location>
        <begin position="1"/>
        <end position="21"/>
    </location>
</feature>
<keyword evidence="2" id="KW-0812">Transmembrane</keyword>
<keyword evidence="2" id="KW-1133">Transmembrane helix</keyword>
<comment type="caution">
    <text evidence="3">The sequence shown here is derived from an EMBL/GenBank/DDBJ whole genome shotgun (WGS) entry which is preliminary data.</text>
</comment>
<name>A0AA47MLN7_MERPO</name>
<gene>
    <name evidence="3" type="ORF">N1851_019414</name>
</gene>
<accession>A0AA47MLN7</accession>
<evidence type="ECO:0000313" key="3">
    <source>
        <dbReference type="EMBL" id="KAK0142658.1"/>
    </source>
</evidence>
<evidence type="ECO:0000256" key="1">
    <source>
        <dbReference type="SAM" id="MobiDB-lite"/>
    </source>
</evidence>
<dbReference type="AlphaFoldDB" id="A0AA47MLN7"/>
<dbReference type="EMBL" id="JAOPHQ010003512">
    <property type="protein sequence ID" value="KAK0142658.1"/>
    <property type="molecule type" value="Genomic_DNA"/>
</dbReference>
<organism evidence="3 4">
    <name type="scientific">Merluccius polli</name>
    <name type="common">Benguela hake</name>
    <name type="synonym">Merluccius cadenati</name>
    <dbReference type="NCBI Taxonomy" id="89951"/>
    <lineage>
        <taxon>Eukaryota</taxon>
        <taxon>Metazoa</taxon>
        <taxon>Chordata</taxon>
        <taxon>Craniata</taxon>
        <taxon>Vertebrata</taxon>
        <taxon>Euteleostomi</taxon>
        <taxon>Actinopterygii</taxon>
        <taxon>Neopterygii</taxon>
        <taxon>Teleostei</taxon>
        <taxon>Neoteleostei</taxon>
        <taxon>Acanthomorphata</taxon>
        <taxon>Zeiogadaria</taxon>
        <taxon>Gadariae</taxon>
        <taxon>Gadiformes</taxon>
        <taxon>Gadoidei</taxon>
        <taxon>Merlucciidae</taxon>
        <taxon>Merluccius</taxon>
    </lineage>
</organism>
<evidence type="ECO:0000313" key="4">
    <source>
        <dbReference type="Proteomes" id="UP001174136"/>
    </source>
</evidence>
<evidence type="ECO:0000256" key="2">
    <source>
        <dbReference type="SAM" id="Phobius"/>
    </source>
</evidence>